<protein>
    <submittedName>
        <fullName evidence="1">Uncharacterized protein</fullName>
    </submittedName>
</protein>
<dbReference type="EMBL" id="LAFY01000588">
    <property type="protein sequence ID" value="KJX96876.1"/>
    <property type="molecule type" value="Genomic_DNA"/>
</dbReference>
<keyword evidence="2" id="KW-1185">Reference proteome</keyword>
<evidence type="ECO:0000313" key="2">
    <source>
        <dbReference type="Proteomes" id="UP000033647"/>
    </source>
</evidence>
<name>A0A0F4GHK2_9PEZI</name>
<dbReference type="Proteomes" id="UP000033647">
    <property type="component" value="Unassembled WGS sequence"/>
</dbReference>
<proteinExistence type="predicted"/>
<dbReference type="AlphaFoldDB" id="A0A0F4GHK2"/>
<dbReference type="OrthoDB" id="3358017at2759"/>
<evidence type="ECO:0000313" key="1">
    <source>
        <dbReference type="EMBL" id="KJX96876.1"/>
    </source>
</evidence>
<comment type="caution">
    <text evidence="1">The sequence shown here is derived from an EMBL/GenBank/DDBJ whole genome shotgun (WGS) entry which is preliminary data.</text>
</comment>
<gene>
    <name evidence="1" type="ORF">TI39_contig596g00005</name>
</gene>
<accession>A0A0F4GHK2</accession>
<organism evidence="1 2">
    <name type="scientific">Zymoseptoria brevis</name>
    <dbReference type="NCBI Taxonomy" id="1047168"/>
    <lineage>
        <taxon>Eukaryota</taxon>
        <taxon>Fungi</taxon>
        <taxon>Dikarya</taxon>
        <taxon>Ascomycota</taxon>
        <taxon>Pezizomycotina</taxon>
        <taxon>Dothideomycetes</taxon>
        <taxon>Dothideomycetidae</taxon>
        <taxon>Mycosphaerellales</taxon>
        <taxon>Mycosphaerellaceae</taxon>
        <taxon>Zymoseptoria</taxon>
    </lineage>
</organism>
<reference evidence="1 2" key="1">
    <citation type="submission" date="2015-03" db="EMBL/GenBank/DDBJ databases">
        <title>RNA-seq based gene annotation and comparative genomics of four Zymoseptoria species reveal species-specific pathogenicity related genes and transposable element activity.</title>
        <authorList>
            <person name="Grandaubert J."/>
            <person name="Bhattacharyya A."/>
            <person name="Stukenbrock E.H."/>
        </authorList>
    </citation>
    <scope>NUCLEOTIDE SEQUENCE [LARGE SCALE GENOMIC DNA]</scope>
    <source>
        <strain evidence="1 2">Zb18110</strain>
    </source>
</reference>
<sequence>MANGIPIKGSIYIYAPNKGAPVFFAVAFALRSHSTPINASEHISVANHLRLLLTEIRAVTKHGK</sequence>